<dbReference type="Proteomes" id="UP000321234">
    <property type="component" value="Unassembled WGS sequence"/>
</dbReference>
<dbReference type="RefSeq" id="WP_147928550.1">
    <property type="nucleotide sequence ID" value="NZ_VKAC01000021.1"/>
</dbReference>
<feature type="compositionally biased region" description="Low complexity" evidence="1">
    <location>
        <begin position="48"/>
        <end position="57"/>
    </location>
</feature>
<sequence length="70" mass="7200">MEPFSNVTSSRWVCSHASTRATVAREYSLASMSTGHVGAVVESVRAASASTAATSRTVRARSARSPATAG</sequence>
<evidence type="ECO:0000313" key="2">
    <source>
        <dbReference type="EMBL" id="TXR51575.1"/>
    </source>
</evidence>
<name>A0A5C8Z0C3_9ACTN</name>
<comment type="caution">
    <text evidence="2">The sequence shown here is derived from an EMBL/GenBank/DDBJ whole genome shotgun (WGS) entry which is preliminary data.</text>
</comment>
<accession>A0A5C8Z0C3</accession>
<dbReference type="EMBL" id="VKAC01000021">
    <property type="protein sequence ID" value="TXR51575.1"/>
    <property type="molecule type" value="Genomic_DNA"/>
</dbReference>
<reference evidence="2 3" key="1">
    <citation type="submission" date="2019-07" db="EMBL/GenBank/DDBJ databases">
        <title>Quadrisphaera sp. strain DD2A genome sequencing and assembly.</title>
        <authorList>
            <person name="Kim I."/>
        </authorList>
    </citation>
    <scope>NUCLEOTIDE SEQUENCE [LARGE SCALE GENOMIC DNA]</scope>
    <source>
        <strain evidence="2 3">DD2A</strain>
    </source>
</reference>
<evidence type="ECO:0000256" key="1">
    <source>
        <dbReference type="SAM" id="MobiDB-lite"/>
    </source>
</evidence>
<gene>
    <name evidence="2" type="ORF">FMM08_22255</name>
</gene>
<feature type="region of interest" description="Disordered" evidence="1">
    <location>
        <begin position="48"/>
        <end position="70"/>
    </location>
</feature>
<organism evidence="2 3">
    <name type="scientific">Quadrisphaera setariae</name>
    <dbReference type="NCBI Taxonomy" id="2593304"/>
    <lineage>
        <taxon>Bacteria</taxon>
        <taxon>Bacillati</taxon>
        <taxon>Actinomycetota</taxon>
        <taxon>Actinomycetes</taxon>
        <taxon>Kineosporiales</taxon>
        <taxon>Kineosporiaceae</taxon>
        <taxon>Quadrisphaera</taxon>
    </lineage>
</organism>
<keyword evidence="3" id="KW-1185">Reference proteome</keyword>
<dbReference type="AlphaFoldDB" id="A0A5C8Z0C3"/>
<evidence type="ECO:0000313" key="3">
    <source>
        <dbReference type="Proteomes" id="UP000321234"/>
    </source>
</evidence>
<protein>
    <submittedName>
        <fullName evidence="2">Uncharacterized protein</fullName>
    </submittedName>
</protein>
<proteinExistence type="predicted"/>